<organism evidence="2 3">
    <name type="scientific">Operophtera brumata</name>
    <name type="common">Winter moth</name>
    <name type="synonym">Phalaena brumata</name>
    <dbReference type="NCBI Taxonomy" id="104452"/>
    <lineage>
        <taxon>Eukaryota</taxon>
        <taxon>Metazoa</taxon>
        <taxon>Ecdysozoa</taxon>
        <taxon>Arthropoda</taxon>
        <taxon>Hexapoda</taxon>
        <taxon>Insecta</taxon>
        <taxon>Pterygota</taxon>
        <taxon>Neoptera</taxon>
        <taxon>Endopterygota</taxon>
        <taxon>Lepidoptera</taxon>
        <taxon>Glossata</taxon>
        <taxon>Ditrysia</taxon>
        <taxon>Geometroidea</taxon>
        <taxon>Geometridae</taxon>
        <taxon>Larentiinae</taxon>
        <taxon>Operophtera</taxon>
    </lineage>
</organism>
<dbReference type="AlphaFoldDB" id="A0A0L7KS60"/>
<dbReference type="Proteomes" id="UP000037510">
    <property type="component" value="Unassembled WGS sequence"/>
</dbReference>
<keyword evidence="3" id="KW-1185">Reference proteome</keyword>
<sequence length="81" mass="9296">MYLCADRPNDLWETRPGGAEGGGVNLHRSRYAIIMHYVITIMNICMALLFLRIFNAAVTYHDLYLTNIDYDNVEVREAGRS</sequence>
<evidence type="ECO:0000313" key="2">
    <source>
        <dbReference type="EMBL" id="KOB65906.1"/>
    </source>
</evidence>
<reference evidence="2 3" key="1">
    <citation type="journal article" date="2015" name="Genome Biol. Evol.">
        <title>The genome of winter moth (Operophtera brumata) provides a genomic perspective on sexual dimorphism and phenology.</title>
        <authorList>
            <person name="Derks M.F."/>
            <person name="Smit S."/>
            <person name="Salis L."/>
            <person name="Schijlen E."/>
            <person name="Bossers A."/>
            <person name="Mateman C."/>
            <person name="Pijl A.S."/>
            <person name="de Ridder D."/>
            <person name="Groenen M.A."/>
            <person name="Visser M.E."/>
            <person name="Megens H.J."/>
        </authorList>
    </citation>
    <scope>NUCLEOTIDE SEQUENCE [LARGE SCALE GENOMIC DNA]</scope>
    <source>
        <strain evidence="2">WM2013NL</strain>
        <tissue evidence="2">Head and thorax</tissue>
    </source>
</reference>
<comment type="caution">
    <text evidence="2">The sequence shown here is derived from an EMBL/GenBank/DDBJ whole genome shotgun (WGS) entry which is preliminary data.</text>
</comment>
<feature type="transmembrane region" description="Helical" evidence="1">
    <location>
        <begin position="31"/>
        <end position="51"/>
    </location>
</feature>
<name>A0A0L7KS60_OPEBR</name>
<protein>
    <submittedName>
        <fullName evidence="2">DC-STAMP domain-containing protein 1</fullName>
    </submittedName>
</protein>
<dbReference type="EMBL" id="JTDY01006544">
    <property type="protein sequence ID" value="KOB65906.1"/>
    <property type="molecule type" value="Genomic_DNA"/>
</dbReference>
<keyword evidence="1" id="KW-1133">Transmembrane helix</keyword>
<evidence type="ECO:0000313" key="3">
    <source>
        <dbReference type="Proteomes" id="UP000037510"/>
    </source>
</evidence>
<gene>
    <name evidence="2" type="ORF">OBRU01_22071</name>
</gene>
<evidence type="ECO:0000256" key="1">
    <source>
        <dbReference type="SAM" id="Phobius"/>
    </source>
</evidence>
<proteinExistence type="predicted"/>
<keyword evidence="1" id="KW-0812">Transmembrane</keyword>
<keyword evidence="1" id="KW-0472">Membrane</keyword>
<accession>A0A0L7KS60</accession>